<dbReference type="EMBL" id="VDFW01000031">
    <property type="protein sequence ID" value="TNC21799.1"/>
    <property type="molecule type" value="Genomic_DNA"/>
</dbReference>
<comment type="caution">
    <text evidence="2">The sequence shown here is derived from an EMBL/GenBank/DDBJ whole genome shotgun (WGS) entry which is preliminary data.</text>
</comment>
<keyword evidence="3" id="KW-1185">Reference proteome</keyword>
<accession>A0A5C4LSZ8</accession>
<proteinExistence type="predicted"/>
<organism evidence="2 3">
    <name type="scientific">Amycolatopsis alkalitolerans</name>
    <dbReference type="NCBI Taxonomy" id="2547244"/>
    <lineage>
        <taxon>Bacteria</taxon>
        <taxon>Bacillati</taxon>
        <taxon>Actinomycetota</taxon>
        <taxon>Actinomycetes</taxon>
        <taxon>Pseudonocardiales</taxon>
        <taxon>Pseudonocardiaceae</taxon>
        <taxon>Amycolatopsis</taxon>
    </lineage>
</organism>
<feature type="region of interest" description="Disordered" evidence="1">
    <location>
        <begin position="33"/>
        <end position="62"/>
    </location>
</feature>
<reference evidence="2 3" key="1">
    <citation type="submission" date="2019-06" db="EMBL/GenBank/DDBJ databases">
        <title>Amycolatopsis alkalitolerans sp. nov., isolated from Gastrodia elata Blume.</title>
        <authorList>
            <person name="Narsing Rao M.P."/>
            <person name="Li W.J."/>
        </authorList>
    </citation>
    <scope>NUCLEOTIDE SEQUENCE [LARGE SCALE GENOMIC DNA]</scope>
    <source>
        <strain evidence="2 3">SYSUP0005</strain>
    </source>
</reference>
<feature type="region of interest" description="Disordered" evidence="1">
    <location>
        <begin position="293"/>
        <end position="314"/>
    </location>
</feature>
<feature type="compositionally biased region" description="Low complexity" evidence="1">
    <location>
        <begin position="297"/>
        <end position="314"/>
    </location>
</feature>
<evidence type="ECO:0000256" key="1">
    <source>
        <dbReference type="SAM" id="MobiDB-lite"/>
    </source>
</evidence>
<evidence type="ECO:0008006" key="4">
    <source>
        <dbReference type="Google" id="ProtNLM"/>
    </source>
</evidence>
<dbReference type="OrthoDB" id="128043at2"/>
<dbReference type="RefSeq" id="WP_139099629.1">
    <property type="nucleotide sequence ID" value="NZ_VDFW01000031.1"/>
</dbReference>
<gene>
    <name evidence="2" type="ORF">FG385_27140</name>
</gene>
<protein>
    <recommendedName>
        <fullName evidence="4">Secreted protein</fullName>
    </recommendedName>
</protein>
<name>A0A5C4LSZ8_9PSEU</name>
<dbReference type="Proteomes" id="UP000305546">
    <property type="component" value="Unassembled WGS sequence"/>
</dbReference>
<evidence type="ECO:0000313" key="3">
    <source>
        <dbReference type="Proteomes" id="UP000305546"/>
    </source>
</evidence>
<evidence type="ECO:0000313" key="2">
    <source>
        <dbReference type="EMBL" id="TNC21799.1"/>
    </source>
</evidence>
<sequence length="314" mass="32438">MRTATTIAGYGLALAVVVGGAWTAGAAIGPVETGTPPAAGHEMDAPAPAHDMGTMAAPASDVPPGLAAARDGYRLHVVDTVLPTGTPVPLRFHVLGPDEKPVTAFDVAHEKELHLILVRRDGVHYQHLHPVLAADGTWSLDVALPAAGTYRLIADFTPRGGTATTLGTDIQAAGEFRPALPPPSRVSTVDGYQVTMGGTLVPGADSPVTVTVTRDGTPVTDLQPYLGAFGHLVSLREADLAYLHVHPLGTPSDGRTATGPGVGFSVDVSTQGRYRLFFDFRHEGKVRTAEFTVDTTGDAAPAAPQDAAPHGHGG</sequence>
<dbReference type="AlphaFoldDB" id="A0A5C4LSZ8"/>